<dbReference type="EMBL" id="MU007063">
    <property type="protein sequence ID" value="KAF2426562.1"/>
    <property type="molecule type" value="Genomic_DNA"/>
</dbReference>
<name>A0A9P4TV40_9PEZI</name>
<evidence type="ECO:0000313" key="2">
    <source>
        <dbReference type="Proteomes" id="UP000800235"/>
    </source>
</evidence>
<organism evidence="1 2">
    <name type="scientific">Tothia fuscella</name>
    <dbReference type="NCBI Taxonomy" id="1048955"/>
    <lineage>
        <taxon>Eukaryota</taxon>
        <taxon>Fungi</taxon>
        <taxon>Dikarya</taxon>
        <taxon>Ascomycota</taxon>
        <taxon>Pezizomycotina</taxon>
        <taxon>Dothideomycetes</taxon>
        <taxon>Pleosporomycetidae</taxon>
        <taxon>Venturiales</taxon>
        <taxon>Cylindrosympodiaceae</taxon>
        <taxon>Tothia</taxon>
    </lineage>
</organism>
<sequence length="105" mass="11983">MISSSDSAFETIIHVENPLLPVPPLPSGPRTWFRKRPDQNPRPWLIQRSVQGPGFETALSCCRKFSSLSESLFISVIVSYYAQYRSFFPNKVLGRNGTSYRVFLL</sequence>
<reference evidence="1" key="1">
    <citation type="journal article" date="2020" name="Stud. Mycol.">
        <title>101 Dothideomycetes genomes: a test case for predicting lifestyles and emergence of pathogens.</title>
        <authorList>
            <person name="Haridas S."/>
            <person name="Albert R."/>
            <person name="Binder M."/>
            <person name="Bloem J."/>
            <person name="Labutti K."/>
            <person name="Salamov A."/>
            <person name="Andreopoulos B."/>
            <person name="Baker S."/>
            <person name="Barry K."/>
            <person name="Bills G."/>
            <person name="Bluhm B."/>
            <person name="Cannon C."/>
            <person name="Castanera R."/>
            <person name="Culley D."/>
            <person name="Daum C."/>
            <person name="Ezra D."/>
            <person name="Gonzalez J."/>
            <person name="Henrissat B."/>
            <person name="Kuo A."/>
            <person name="Liang C."/>
            <person name="Lipzen A."/>
            <person name="Lutzoni F."/>
            <person name="Magnuson J."/>
            <person name="Mondo S."/>
            <person name="Nolan M."/>
            <person name="Ohm R."/>
            <person name="Pangilinan J."/>
            <person name="Park H.-J."/>
            <person name="Ramirez L."/>
            <person name="Alfaro M."/>
            <person name="Sun H."/>
            <person name="Tritt A."/>
            <person name="Yoshinaga Y."/>
            <person name="Zwiers L.-H."/>
            <person name="Turgeon B."/>
            <person name="Goodwin S."/>
            <person name="Spatafora J."/>
            <person name="Crous P."/>
            <person name="Grigoriev I."/>
        </authorList>
    </citation>
    <scope>NUCLEOTIDE SEQUENCE</scope>
    <source>
        <strain evidence="1">CBS 130266</strain>
    </source>
</reference>
<proteinExistence type="predicted"/>
<gene>
    <name evidence="1" type="ORF">EJ08DRAFT_651669</name>
</gene>
<dbReference type="AlphaFoldDB" id="A0A9P4TV40"/>
<protein>
    <submittedName>
        <fullName evidence="1">Uncharacterized protein</fullName>
    </submittedName>
</protein>
<evidence type="ECO:0000313" key="1">
    <source>
        <dbReference type="EMBL" id="KAF2426562.1"/>
    </source>
</evidence>
<keyword evidence="2" id="KW-1185">Reference proteome</keyword>
<accession>A0A9P4TV40</accession>
<comment type="caution">
    <text evidence="1">The sequence shown here is derived from an EMBL/GenBank/DDBJ whole genome shotgun (WGS) entry which is preliminary data.</text>
</comment>
<dbReference type="Proteomes" id="UP000800235">
    <property type="component" value="Unassembled WGS sequence"/>
</dbReference>